<dbReference type="EC" id="3.1.26.-" evidence="6"/>
<dbReference type="GO" id="GO:0005737">
    <property type="term" value="C:cytoplasm"/>
    <property type="evidence" value="ECO:0007669"/>
    <property type="project" value="UniProtKB-SubCell"/>
</dbReference>
<keyword evidence="2 6" id="KW-0698">rRNA processing</keyword>
<dbReference type="Proteomes" id="UP000437131">
    <property type="component" value="Unassembled WGS sequence"/>
</dbReference>
<evidence type="ECO:0000259" key="7">
    <source>
        <dbReference type="Pfam" id="PF00636"/>
    </source>
</evidence>
<feature type="active site" evidence="6">
    <location>
        <position position="28"/>
    </location>
</feature>
<dbReference type="GO" id="GO:0006364">
    <property type="term" value="P:rRNA processing"/>
    <property type="evidence" value="ECO:0007669"/>
    <property type="project" value="UniProtKB-UniRule"/>
</dbReference>
<name>A0A844GVK5_9CHRO</name>
<evidence type="ECO:0000256" key="2">
    <source>
        <dbReference type="ARBA" id="ARBA00022552"/>
    </source>
</evidence>
<keyword evidence="6" id="KW-0460">Magnesium</keyword>
<dbReference type="Pfam" id="PF00636">
    <property type="entry name" value="Ribonuclease_3"/>
    <property type="match status" value="1"/>
</dbReference>
<keyword evidence="6" id="KW-0694">RNA-binding</keyword>
<dbReference type="InterPro" id="IPR008226">
    <property type="entry name" value="Mini3_fam"/>
</dbReference>
<sequence length="136" mass="15660">MSKLVFESDDISKVLSQVSPDALAYIGDAVYELYIRTSYLLPSKKIADYHHVVVSKVRAESQATYLQNIYPLLNDIEKDWVRRGRNAVNKSPRRLPLQTYQAASGFETLLGYLYISEPERLEFLLSHLTDVTQKYN</sequence>
<dbReference type="Gene3D" id="1.10.1520.10">
    <property type="entry name" value="Ribonuclease III domain"/>
    <property type="match status" value="1"/>
</dbReference>
<evidence type="ECO:0000256" key="4">
    <source>
        <dbReference type="ARBA" id="ARBA00022759"/>
    </source>
</evidence>
<reference evidence="8 9" key="1">
    <citation type="submission" date="2019-11" db="EMBL/GenBank/DDBJ databases">
        <title>Isolation of a new High Light Tolerant Cyanobacteria.</title>
        <authorList>
            <person name="Dobson Z."/>
            <person name="Vaughn N."/>
            <person name="Vaughn M."/>
            <person name="Fromme P."/>
            <person name="Mazor Y."/>
        </authorList>
    </citation>
    <scope>NUCLEOTIDE SEQUENCE [LARGE SCALE GENOMIC DNA]</scope>
    <source>
        <strain evidence="8 9">0216</strain>
    </source>
</reference>
<dbReference type="PANTHER" id="PTHR34276">
    <property type="entry name" value="MINI-RIBONUCLEASE 3"/>
    <property type="match status" value="1"/>
</dbReference>
<comment type="cofactor">
    <cofactor evidence="6">
        <name>Mg(2+)</name>
        <dbReference type="ChEBI" id="CHEBI:18420"/>
    </cofactor>
</comment>
<keyword evidence="5 6" id="KW-0378">Hydrolase</keyword>
<keyword evidence="6" id="KW-0963">Cytoplasm</keyword>
<evidence type="ECO:0000313" key="9">
    <source>
        <dbReference type="Proteomes" id="UP000437131"/>
    </source>
</evidence>
<dbReference type="AlphaFoldDB" id="A0A844GVK5"/>
<dbReference type="EMBL" id="WMIA01000014">
    <property type="protein sequence ID" value="MTF39613.1"/>
    <property type="molecule type" value="Genomic_DNA"/>
</dbReference>
<keyword evidence="6" id="KW-0699">rRNA-binding</keyword>
<dbReference type="InterPro" id="IPR000999">
    <property type="entry name" value="RNase_III_dom"/>
</dbReference>
<dbReference type="RefSeq" id="WP_041922490.1">
    <property type="nucleotide sequence ID" value="NZ_WMIA01000014.1"/>
</dbReference>
<evidence type="ECO:0000313" key="8">
    <source>
        <dbReference type="EMBL" id="MTF39613.1"/>
    </source>
</evidence>
<evidence type="ECO:0000256" key="3">
    <source>
        <dbReference type="ARBA" id="ARBA00022722"/>
    </source>
</evidence>
<dbReference type="GO" id="GO:0019843">
    <property type="term" value="F:rRNA binding"/>
    <property type="evidence" value="ECO:0007669"/>
    <property type="project" value="UniProtKB-UniRule"/>
</dbReference>
<evidence type="ECO:0000256" key="6">
    <source>
        <dbReference type="HAMAP-Rule" id="MF_01468"/>
    </source>
</evidence>
<gene>
    <name evidence="6" type="primary">mrnC</name>
    <name evidence="8" type="ORF">GGC33_11835</name>
</gene>
<keyword evidence="1 6" id="KW-0690">Ribosome biogenesis</keyword>
<dbReference type="InterPro" id="IPR036389">
    <property type="entry name" value="RNase_III_sf"/>
</dbReference>
<evidence type="ECO:0000256" key="1">
    <source>
        <dbReference type="ARBA" id="ARBA00022517"/>
    </source>
</evidence>
<dbReference type="SUPFAM" id="SSF69065">
    <property type="entry name" value="RNase III domain-like"/>
    <property type="match status" value="1"/>
</dbReference>
<comment type="subunit">
    <text evidence="6">Homodimer.</text>
</comment>
<dbReference type="GO" id="GO:0004525">
    <property type="term" value="F:ribonuclease III activity"/>
    <property type="evidence" value="ECO:0007669"/>
    <property type="project" value="InterPro"/>
</dbReference>
<organism evidence="8 9">
    <name type="scientific">Cyanobacterium aponinum 0216</name>
    <dbReference type="NCBI Taxonomy" id="2676140"/>
    <lineage>
        <taxon>Bacteria</taxon>
        <taxon>Bacillati</taxon>
        <taxon>Cyanobacteriota</taxon>
        <taxon>Cyanophyceae</taxon>
        <taxon>Oscillatoriophycideae</taxon>
        <taxon>Chroococcales</taxon>
        <taxon>Geminocystaceae</taxon>
        <taxon>Cyanobacterium</taxon>
    </lineage>
</organism>
<comment type="function">
    <text evidence="6">Involved in correct processing of both the 5' and 3' ends of 23S rRNA precursor. Processes 30S rRNA precursor transcript even in absence of ribonuclease 3 (Rnc); Rnc processes 30S rRNA into smaller rRNA precursors.</text>
</comment>
<dbReference type="HAMAP" id="MF_01468">
    <property type="entry name" value="RNase_Mini_III"/>
    <property type="match status" value="1"/>
</dbReference>
<dbReference type="PANTHER" id="PTHR34276:SF1">
    <property type="entry name" value="MINI-RIBONUCLEASE 3"/>
    <property type="match status" value="1"/>
</dbReference>
<keyword evidence="4 6" id="KW-0255">Endonuclease</keyword>
<comment type="caution">
    <text evidence="8">The sequence shown here is derived from an EMBL/GenBank/DDBJ whole genome shotgun (WGS) entry which is preliminary data.</text>
</comment>
<comment type="similarity">
    <text evidence="6">Belongs to the MrnC RNase family.</text>
</comment>
<feature type="domain" description="RNase III" evidence="7">
    <location>
        <begin position="22"/>
        <end position="116"/>
    </location>
</feature>
<accession>A0A844GVK5</accession>
<dbReference type="PIRSF" id="PIRSF005520">
    <property type="entry name" value="UCP005520"/>
    <property type="match status" value="1"/>
</dbReference>
<proteinExistence type="inferred from homology"/>
<comment type="subcellular location">
    <subcellularLocation>
        <location evidence="6">Cytoplasm</location>
    </subcellularLocation>
</comment>
<keyword evidence="3 6" id="KW-0540">Nuclease</keyword>
<evidence type="ECO:0000256" key="5">
    <source>
        <dbReference type="ARBA" id="ARBA00022801"/>
    </source>
</evidence>
<protein>
    <recommendedName>
        <fullName evidence="6">Mini-ribonuclease 3</fullName>
        <shortName evidence="6">Mini-3</shortName>
        <shortName evidence="6">Mini-RNase 3</shortName>
        <ecNumber evidence="6">3.1.26.-</ecNumber>
    </recommendedName>
    <alternativeName>
        <fullName evidence="6">Mini-RNase III</fullName>
        <shortName evidence="6">Mini-III</shortName>
    </alternativeName>
</protein>